<evidence type="ECO:0000313" key="2">
    <source>
        <dbReference type="Proteomes" id="UP000499080"/>
    </source>
</evidence>
<evidence type="ECO:0000313" key="1">
    <source>
        <dbReference type="EMBL" id="GBO27344.1"/>
    </source>
</evidence>
<accession>A0A4Y2VSZ1</accession>
<name>A0A4Y2VSZ1_ARAVE</name>
<reference evidence="1 2" key="1">
    <citation type="journal article" date="2019" name="Sci. Rep.">
        <title>Orb-weaving spider Araneus ventricosus genome elucidates the spidroin gene catalogue.</title>
        <authorList>
            <person name="Kono N."/>
            <person name="Nakamura H."/>
            <person name="Ohtoshi R."/>
            <person name="Moran D.A.P."/>
            <person name="Shinohara A."/>
            <person name="Yoshida Y."/>
            <person name="Fujiwara M."/>
            <person name="Mori M."/>
            <person name="Tomita M."/>
            <person name="Arakawa K."/>
        </authorList>
    </citation>
    <scope>NUCLEOTIDE SEQUENCE [LARGE SCALE GENOMIC DNA]</scope>
</reference>
<comment type="caution">
    <text evidence="1">The sequence shown here is derived from an EMBL/GenBank/DDBJ whole genome shotgun (WGS) entry which is preliminary data.</text>
</comment>
<sequence>MSLIHSSHTLFGTDALSPQSFRKTILRLFLKLSSHQLLPLKCSPCPTSLEKSSALLCIICPLIGDSLVSTLRKPFLDAFVPYPEKYIFYFLLLRNLSSTASRFLMIVERVLAGAPNLTATSLFLIMDFRPRMLGFSSFRQWTEHSIFFLLLPYQMPSKSNSTIFKKRLAFAKHPPPKKVNKTK</sequence>
<gene>
    <name evidence="1" type="ORF">AVEN_92879_1</name>
</gene>
<dbReference type="AlphaFoldDB" id="A0A4Y2VSZ1"/>
<keyword evidence="2" id="KW-1185">Reference proteome</keyword>
<proteinExistence type="predicted"/>
<dbReference type="EMBL" id="BGPR01050330">
    <property type="protein sequence ID" value="GBO27344.1"/>
    <property type="molecule type" value="Genomic_DNA"/>
</dbReference>
<organism evidence="1 2">
    <name type="scientific">Araneus ventricosus</name>
    <name type="common">Orbweaver spider</name>
    <name type="synonym">Epeira ventricosa</name>
    <dbReference type="NCBI Taxonomy" id="182803"/>
    <lineage>
        <taxon>Eukaryota</taxon>
        <taxon>Metazoa</taxon>
        <taxon>Ecdysozoa</taxon>
        <taxon>Arthropoda</taxon>
        <taxon>Chelicerata</taxon>
        <taxon>Arachnida</taxon>
        <taxon>Araneae</taxon>
        <taxon>Araneomorphae</taxon>
        <taxon>Entelegynae</taxon>
        <taxon>Araneoidea</taxon>
        <taxon>Araneidae</taxon>
        <taxon>Araneus</taxon>
    </lineage>
</organism>
<dbReference type="Proteomes" id="UP000499080">
    <property type="component" value="Unassembled WGS sequence"/>
</dbReference>
<protein>
    <submittedName>
        <fullName evidence="1">Uncharacterized protein</fullName>
    </submittedName>
</protein>